<evidence type="ECO:0000313" key="4">
    <source>
        <dbReference type="Proteomes" id="UP001470230"/>
    </source>
</evidence>
<feature type="domain" description="C2H2-type" evidence="2">
    <location>
        <begin position="2"/>
        <end position="23"/>
    </location>
</feature>
<dbReference type="EMBL" id="JAPFFF010000034">
    <property type="protein sequence ID" value="KAK8843705.1"/>
    <property type="molecule type" value="Genomic_DNA"/>
</dbReference>
<evidence type="ECO:0000313" key="3">
    <source>
        <dbReference type="EMBL" id="KAK8843705.1"/>
    </source>
</evidence>
<sequence length="286" mass="33554">MCEACMKRLKDQFAAIQHCELRHLADQSVDHKLDPRDVLLHYLTGVKAVKCPFKVFFDESQMHNMKNEDDDDEDSSDDSSDSDESSSSESNEEKYAVTPLTYDKSEGIRCEICNEEFQNVESLRNHCWLVHNDIFVKIATGKSSGKEKNEEDEKKQLQFGKFCIDQLKIATVNDDMTVQCKLCKTAVNSMDKYFNHAFFKHQNFVFVKKQQYDKWPMRYSEFTDIMKKQEKMISNAVNMNALAEFHLFDKTQKKCVDCNVTLQNKKEQVEHYINHHLIYFPFESNQ</sequence>
<feature type="compositionally biased region" description="Acidic residues" evidence="1">
    <location>
        <begin position="68"/>
        <end position="86"/>
    </location>
</feature>
<feature type="domain" description="C2H2-type" evidence="2">
    <location>
        <begin position="110"/>
        <end position="131"/>
    </location>
</feature>
<evidence type="ECO:0000256" key="1">
    <source>
        <dbReference type="SAM" id="MobiDB-lite"/>
    </source>
</evidence>
<accession>A0ABR2HD44</accession>
<dbReference type="SMART" id="SM00355">
    <property type="entry name" value="ZnF_C2H2"/>
    <property type="match status" value="3"/>
</dbReference>
<feature type="region of interest" description="Disordered" evidence="1">
    <location>
        <begin position="64"/>
        <end position="97"/>
    </location>
</feature>
<dbReference type="Proteomes" id="UP001470230">
    <property type="component" value="Unassembled WGS sequence"/>
</dbReference>
<organism evidence="3 4">
    <name type="scientific">Tritrichomonas musculus</name>
    <dbReference type="NCBI Taxonomy" id="1915356"/>
    <lineage>
        <taxon>Eukaryota</taxon>
        <taxon>Metamonada</taxon>
        <taxon>Parabasalia</taxon>
        <taxon>Tritrichomonadida</taxon>
        <taxon>Tritrichomonadidae</taxon>
        <taxon>Tritrichomonas</taxon>
    </lineage>
</organism>
<gene>
    <name evidence="3" type="ORF">M9Y10_024769</name>
</gene>
<proteinExistence type="predicted"/>
<protein>
    <recommendedName>
        <fullName evidence="2">C2H2-type domain-containing protein</fullName>
    </recommendedName>
</protein>
<dbReference type="PROSITE" id="PS00028">
    <property type="entry name" value="ZINC_FINGER_C2H2_1"/>
    <property type="match status" value="2"/>
</dbReference>
<evidence type="ECO:0000259" key="2">
    <source>
        <dbReference type="PROSITE" id="PS00028"/>
    </source>
</evidence>
<reference evidence="3 4" key="1">
    <citation type="submission" date="2024-04" db="EMBL/GenBank/DDBJ databases">
        <title>Tritrichomonas musculus Genome.</title>
        <authorList>
            <person name="Alves-Ferreira E."/>
            <person name="Grigg M."/>
            <person name="Lorenzi H."/>
            <person name="Galac M."/>
        </authorList>
    </citation>
    <scope>NUCLEOTIDE SEQUENCE [LARGE SCALE GENOMIC DNA]</scope>
    <source>
        <strain evidence="3 4">EAF2021</strain>
    </source>
</reference>
<dbReference type="InterPro" id="IPR013087">
    <property type="entry name" value="Znf_C2H2_type"/>
</dbReference>
<keyword evidence="4" id="KW-1185">Reference proteome</keyword>
<comment type="caution">
    <text evidence="3">The sequence shown here is derived from an EMBL/GenBank/DDBJ whole genome shotgun (WGS) entry which is preliminary data.</text>
</comment>
<name>A0ABR2HD44_9EUKA</name>